<evidence type="ECO:0000313" key="3">
    <source>
        <dbReference type="EMBL" id="VFJ60207.1"/>
    </source>
</evidence>
<dbReference type="Pfam" id="PF01773">
    <property type="entry name" value="Nucleos_tra2_N"/>
    <property type="match status" value="1"/>
</dbReference>
<accession>A0A450T149</accession>
<reference evidence="3" key="1">
    <citation type="submission" date="2019-02" db="EMBL/GenBank/DDBJ databases">
        <authorList>
            <person name="Gruber-Vodicka R. H."/>
            <person name="Seah K. B. B."/>
        </authorList>
    </citation>
    <scope>NUCLEOTIDE SEQUENCE</scope>
    <source>
        <strain evidence="2">BECK_DK161</strain>
        <strain evidence="3">BECK_DK47</strain>
    </source>
</reference>
<feature type="domain" description="Concentrative nucleoside transporter N-terminal" evidence="1">
    <location>
        <begin position="7"/>
        <end position="43"/>
    </location>
</feature>
<gene>
    <name evidence="3" type="ORF">BECKDK2373B_GA0170837_109024</name>
    <name evidence="2" type="ORF">BECKDK2373C_GA0170839_10062</name>
</gene>
<evidence type="ECO:0000259" key="1">
    <source>
        <dbReference type="Pfam" id="PF01773"/>
    </source>
</evidence>
<sequence length="46" mass="5087">MIYQSLFGIVVLILIAWLLGENRRAVSWRVPVAGLALQFALGACRT</sequence>
<dbReference type="AlphaFoldDB" id="A0A450T149"/>
<organism evidence="3">
    <name type="scientific">Candidatus Kentrum sp. DK</name>
    <dbReference type="NCBI Taxonomy" id="2126562"/>
    <lineage>
        <taxon>Bacteria</taxon>
        <taxon>Pseudomonadati</taxon>
        <taxon>Pseudomonadota</taxon>
        <taxon>Gammaproteobacteria</taxon>
        <taxon>Candidatus Kentrum</taxon>
    </lineage>
</organism>
<dbReference type="EMBL" id="CAADEX010000090">
    <property type="protein sequence ID" value="VFJ60207.1"/>
    <property type="molecule type" value="Genomic_DNA"/>
</dbReference>
<protein>
    <submittedName>
        <fullName evidence="3">Na+ dependent nucleoside transporter N-terminus</fullName>
    </submittedName>
</protein>
<proteinExistence type="predicted"/>
<dbReference type="EMBL" id="CAADEY010000006">
    <property type="protein sequence ID" value="VFJ43594.1"/>
    <property type="molecule type" value="Genomic_DNA"/>
</dbReference>
<evidence type="ECO:0000313" key="2">
    <source>
        <dbReference type="EMBL" id="VFJ43594.1"/>
    </source>
</evidence>
<dbReference type="InterPro" id="IPR002668">
    <property type="entry name" value="CNT_N_dom"/>
</dbReference>
<name>A0A450T149_9GAMM</name>